<sequence length="114" mass="12023">MSDGRNGKASVGEGATNESGRPIWCSNVNNGALLLGKGRACTTWSANGWNTRADHTAYWAVPTGSSLTGHGPRQKDQIQRLDALSRLGRRLASAVAFSLPLGEADGLEDDGELE</sequence>
<organism evidence="2 3">
    <name type="scientific">Trichoderma gamsii</name>
    <dbReference type="NCBI Taxonomy" id="398673"/>
    <lineage>
        <taxon>Eukaryota</taxon>
        <taxon>Fungi</taxon>
        <taxon>Dikarya</taxon>
        <taxon>Ascomycota</taxon>
        <taxon>Pezizomycotina</taxon>
        <taxon>Sordariomycetes</taxon>
        <taxon>Hypocreomycetidae</taxon>
        <taxon>Hypocreales</taxon>
        <taxon>Hypocreaceae</taxon>
        <taxon>Trichoderma</taxon>
    </lineage>
</organism>
<dbReference type="EMBL" id="JPDN02000002">
    <property type="protein sequence ID" value="PON30357.1"/>
    <property type="molecule type" value="Genomic_DNA"/>
</dbReference>
<protein>
    <submittedName>
        <fullName evidence="2">Uncharacterized protein</fullName>
    </submittedName>
</protein>
<comment type="caution">
    <text evidence="2">The sequence shown here is derived from an EMBL/GenBank/DDBJ whole genome shotgun (WGS) entry which is preliminary data.</text>
</comment>
<proteinExistence type="predicted"/>
<dbReference type="Proteomes" id="UP000054821">
    <property type="component" value="Unassembled WGS sequence"/>
</dbReference>
<evidence type="ECO:0000313" key="3">
    <source>
        <dbReference type="Proteomes" id="UP000054821"/>
    </source>
</evidence>
<feature type="region of interest" description="Disordered" evidence="1">
    <location>
        <begin position="1"/>
        <end position="22"/>
    </location>
</feature>
<name>A0A2P5A1D6_9HYPO</name>
<keyword evidence="3" id="KW-1185">Reference proteome</keyword>
<dbReference type="RefSeq" id="XP_018657418.1">
    <property type="nucleotide sequence ID" value="XM_018809352.1"/>
</dbReference>
<gene>
    <name evidence="2" type="ORF">TGAM01_v200797</name>
</gene>
<evidence type="ECO:0000256" key="1">
    <source>
        <dbReference type="SAM" id="MobiDB-lite"/>
    </source>
</evidence>
<dbReference type="GeneID" id="29989435"/>
<evidence type="ECO:0000313" key="2">
    <source>
        <dbReference type="EMBL" id="PON30357.1"/>
    </source>
</evidence>
<accession>A0A2P5A1D6</accession>
<reference evidence="2 3" key="1">
    <citation type="journal article" date="2016" name="Genome Announc.">
        <title>Draft Whole-Genome Sequence of Trichoderma gamsii T6085, a Promising Biocontrol Agent of Fusarium Head Blight on Wheat.</title>
        <authorList>
            <person name="Baroncelli R."/>
            <person name="Zapparata A."/>
            <person name="Piaggeschi G."/>
            <person name="Sarrocco S."/>
            <person name="Vannacci G."/>
        </authorList>
    </citation>
    <scope>NUCLEOTIDE SEQUENCE [LARGE SCALE GENOMIC DNA]</scope>
    <source>
        <strain evidence="2 3">T6085</strain>
    </source>
</reference>
<dbReference type="AlphaFoldDB" id="A0A2P5A1D6"/>